<dbReference type="PANTHER" id="PTHR42730:SF1">
    <property type="entry name" value="2-OXOGLUTARATE SYNTHASE SUBUNIT KORC"/>
    <property type="match status" value="1"/>
</dbReference>
<dbReference type="InterPro" id="IPR019752">
    <property type="entry name" value="Pyrv/ketoisovalerate_OxRed_cat"/>
</dbReference>
<accession>A0A644ZTW4</accession>
<dbReference type="GO" id="GO:0019164">
    <property type="term" value="F:pyruvate synthase activity"/>
    <property type="evidence" value="ECO:0007669"/>
    <property type="project" value="UniProtKB-EC"/>
</dbReference>
<proteinExistence type="predicted"/>
<dbReference type="AlphaFoldDB" id="A0A644ZTW4"/>
<name>A0A644ZTW4_9ZZZZ</name>
<keyword evidence="1 3" id="KW-0560">Oxidoreductase</keyword>
<dbReference type="EC" id="1.2.7.1" evidence="3"/>
<comment type="caution">
    <text evidence="3">The sequence shown here is derived from an EMBL/GenBank/DDBJ whole genome shotgun (WGS) entry which is preliminary data.</text>
</comment>
<evidence type="ECO:0000313" key="3">
    <source>
        <dbReference type="EMBL" id="MPM44207.1"/>
    </source>
</evidence>
<dbReference type="EMBL" id="VSSQ01010389">
    <property type="protein sequence ID" value="MPM44207.1"/>
    <property type="molecule type" value="Genomic_DNA"/>
</dbReference>
<organism evidence="3">
    <name type="scientific">bioreactor metagenome</name>
    <dbReference type="NCBI Taxonomy" id="1076179"/>
    <lineage>
        <taxon>unclassified sequences</taxon>
        <taxon>metagenomes</taxon>
        <taxon>ecological metagenomes</taxon>
    </lineage>
</organism>
<dbReference type="PANTHER" id="PTHR42730">
    <property type="entry name" value="2-OXOGLUTARATE SYNTHASE SUBUNIT KORC"/>
    <property type="match status" value="1"/>
</dbReference>
<feature type="domain" description="Pyruvate/ketoisovalerate oxidoreductase catalytic" evidence="2">
    <location>
        <begin position="11"/>
        <end position="174"/>
    </location>
</feature>
<dbReference type="InterPro" id="IPR002869">
    <property type="entry name" value="Pyrv_flavodox_OxRed_cen"/>
</dbReference>
<gene>
    <name evidence="3" type="primary">porC_10</name>
    <name evidence="3" type="ORF">SDC9_90885</name>
</gene>
<keyword evidence="3" id="KW-0670">Pyruvate</keyword>
<protein>
    <submittedName>
        <fullName evidence="3">Pyruvate synthase subunit PorC</fullName>
        <ecNumber evidence="3">1.2.7.1</ecNumber>
    </submittedName>
</protein>
<evidence type="ECO:0000259" key="2">
    <source>
        <dbReference type="Pfam" id="PF01558"/>
    </source>
</evidence>
<dbReference type="InterPro" id="IPR052554">
    <property type="entry name" value="2-oxoglutarate_synth_KorC"/>
</dbReference>
<dbReference type="Pfam" id="PF01558">
    <property type="entry name" value="POR"/>
    <property type="match status" value="1"/>
</dbReference>
<dbReference type="SUPFAM" id="SSF53323">
    <property type="entry name" value="Pyruvate-ferredoxin oxidoreductase, PFOR, domain III"/>
    <property type="match status" value="1"/>
</dbReference>
<sequence>MRNVVLICGSGGQGVMSLGIMVAQNAVENGKHATFLPVYGPEQRGGAARCTVIIDDDEIISPLPRRCDCLVALNEVGYKKFIGELAPGGAVVLNTSMVKCEVERQDVKKVCIAADETAAAIGSVKAANIVMAGALIGATGIMEKEGFLASLEKKFGSKKPELMEVNRKALDAGLAAAKN</sequence>
<reference evidence="3" key="1">
    <citation type="submission" date="2019-08" db="EMBL/GenBank/DDBJ databases">
        <authorList>
            <person name="Kucharzyk K."/>
            <person name="Murdoch R.W."/>
            <person name="Higgins S."/>
            <person name="Loffler F."/>
        </authorList>
    </citation>
    <scope>NUCLEOTIDE SEQUENCE</scope>
</reference>
<dbReference type="Gene3D" id="3.40.920.10">
    <property type="entry name" value="Pyruvate-ferredoxin oxidoreductase, PFOR, domain III"/>
    <property type="match status" value="1"/>
</dbReference>
<evidence type="ECO:0000256" key="1">
    <source>
        <dbReference type="ARBA" id="ARBA00023002"/>
    </source>
</evidence>